<protein>
    <recommendedName>
        <fullName evidence="4">DUF3888 domain-containing protein</fullName>
    </recommendedName>
</protein>
<dbReference type="Proteomes" id="UP000030014">
    <property type="component" value="Unassembled WGS sequence"/>
</dbReference>
<evidence type="ECO:0000256" key="1">
    <source>
        <dbReference type="SAM" id="Phobius"/>
    </source>
</evidence>
<keyword evidence="1" id="KW-1133">Transmembrane helix</keyword>
<gene>
    <name evidence="2" type="ORF">Z955_10945</name>
</gene>
<dbReference type="InterPro" id="IPR024984">
    <property type="entry name" value="DUF3888"/>
</dbReference>
<comment type="caution">
    <text evidence="2">The sequence shown here is derived from an EMBL/GenBank/DDBJ whole genome shotgun (WGS) entry which is preliminary data.</text>
</comment>
<proteinExistence type="predicted"/>
<evidence type="ECO:0000313" key="3">
    <source>
        <dbReference type="Proteomes" id="UP000030014"/>
    </source>
</evidence>
<evidence type="ECO:0008006" key="4">
    <source>
        <dbReference type="Google" id="ProtNLM"/>
    </source>
</evidence>
<reference evidence="2 3" key="1">
    <citation type="submission" date="2014-01" db="EMBL/GenBank/DDBJ databases">
        <title>Plasmidome dynamics in the species complex Clostridium novyi sensu lato converts strains of independent lineages into distinctly different pathogens.</title>
        <authorList>
            <person name="Skarin H."/>
            <person name="Segerman B."/>
        </authorList>
    </citation>
    <scope>NUCLEOTIDE SEQUENCE [LARGE SCALE GENOMIC DNA]</scope>
    <source>
        <strain evidence="2 3">DC5</strain>
    </source>
</reference>
<dbReference type="Pfam" id="PF13027">
    <property type="entry name" value="DUF3888"/>
    <property type="match status" value="1"/>
</dbReference>
<name>A0A0A0ICC9_CLOBO</name>
<keyword evidence="1" id="KW-0812">Transmembrane</keyword>
<keyword evidence="1" id="KW-0472">Membrane</keyword>
<dbReference type="AlphaFoldDB" id="A0A0A0ICC9"/>
<sequence>MDYMKKIVIGFISSLMIFFSIVSVSIAKEKNIDKREYNDFLITLLGSNIIDTLNDYYGKPRCFEMKNAEVLEIKKVEEGALYFIVTIRVRNFDKTTNNDYGIDTMTLANTSEGAHVLDFQHIKEPDSTSI</sequence>
<feature type="transmembrane region" description="Helical" evidence="1">
    <location>
        <begin position="6"/>
        <end position="27"/>
    </location>
</feature>
<evidence type="ECO:0000313" key="2">
    <source>
        <dbReference type="EMBL" id="KGM98582.1"/>
    </source>
</evidence>
<accession>A0A0A0ICC9</accession>
<dbReference type="EMBL" id="JDRY01000050">
    <property type="protein sequence ID" value="KGM98582.1"/>
    <property type="molecule type" value="Genomic_DNA"/>
</dbReference>
<organism evidence="2 3">
    <name type="scientific">Clostridium botulinum C/D str. DC5</name>
    <dbReference type="NCBI Taxonomy" id="1443128"/>
    <lineage>
        <taxon>Bacteria</taxon>
        <taxon>Bacillati</taxon>
        <taxon>Bacillota</taxon>
        <taxon>Clostridia</taxon>
        <taxon>Eubacteriales</taxon>
        <taxon>Clostridiaceae</taxon>
        <taxon>Clostridium</taxon>
    </lineage>
</organism>